<dbReference type="InterPro" id="IPR001296">
    <property type="entry name" value="Glyco_trans_1"/>
</dbReference>
<dbReference type="STRING" id="867900.Celly_2631"/>
<dbReference type="RefSeq" id="WP_013622191.1">
    <property type="nucleotide sequence ID" value="NC_015167.1"/>
</dbReference>
<sequence length="354" mass="40920">MQKVLIIYNRIWPYRIPIFNLLSKEYDLTVSYSIDNSFDEDVDFKVVKFPGKKFLSRFYIHNDSLHKICENYDVVIGYGDIGWLSLVKLLFIKNKSYKLILWGIGVRASYKSSYGEKSIWDKVRFFLMKKTDAVLFYSKDPIPLYVKEGFKKDKLHVANNTVYVDEIDESIKRENLLFIGTLYKQKKIYELLDSYHIAYKKNKALPNLEIIGGGDEFDNITNWIKKENLSHKVFLRGKIFDEGILKKYFSSAIACISPGQAGLSVLKSMGYGVPYISKKNAITGGEIFNIENGVSGLLYENDDELQSIILDISENPDKYIEMGKKAKSFYDQHRKPEDMAKGISNSIKWVLNNE</sequence>
<proteinExistence type="predicted"/>
<dbReference type="HOGENOM" id="CLU_777686_0_0_10"/>
<dbReference type="PANTHER" id="PTHR12526:SF630">
    <property type="entry name" value="GLYCOSYLTRANSFERASE"/>
    <property type="match status" value="1"/>
</dbReference>
<dbReference type="EMBL" id="CP002534">
    <property type="protein sequence ID" value="ADY30448.1"/>
    <property type="molecule type" value="Genomic_DNA"/>
</dbReference>
<name>F0R9V3_CELLC</name>
<evidence type="ECO:0000313" key="2">
    <source>
        <dbReference type="EMBL" id="ADY30448.1"/>
    </source>
</evidence>
<dbReference type="GO" id="GO:0016757">
    <property type="term" value="F:glycosyltransferase activity"/>
    <property type="evidence" value="ECO:0007669"/>
    <property type="project" value="InterPro"/>
</dbReference>
<dbReference type="OrthoDB" id="9811239at2"/>
<evidence type="ECO:0000259" key="1">
    <source>
        <dbReference type="Pfam" id="PF00534"/>
    </source>
</evidence>
<dbReference type="Gene3D" id="3.40.50.2000">
    <property type="entry name" value="Glycogen Phosphorylase B"/>
    <property type="match status" value="2"/>
</dbReference>
<keyword evidence="3" id="KW-1185">Reference proteome</keyword>
<dbReference type="PANTHER" id="PTHR12526">
    <property type="entry name" value="GLYCOSYLTRANSFERASE"/>
    <property type="match status" value="1"/>
</dbReference>
<accession>F0R9V3</accession>
<reference evidence="2 3" key="1">
    <citation type="journal article" date="2011" name="Stand. Genomic Sci.">
        <title>Complete genome sequence of Cellulophaga lytica type strain (LIM- 21).</title>
        <authorList>
            <person name="Pati A."/>
            <person name="Abt B."/>
            <person name="Teshima H."/>
            <person name="Nolan M."/>
            <person name="Lapidus A."/>
            <person name="Lucas S."/>
            <person name="Hammon N."/>
            <person name="Deshpande S."/>
            <person name="Cheng J.F."/>
            <person name="Tapia R."/>
            <person name="Han C."/>
            <person name="Goodwin L."/>
            <person name="Pitluck S."/>
            <person name="Liolios K."/>
            <person name="Pagani I."/>
            <person name="Mavromatis K."/>
            <person name="Ovchinikova G."/>
            <person name="Chen A."/>
            <person name="Palaniappan K."/>
            <person name="Land M."/>
            <person name="Hauser L."/>
            <person name="Jeffries C.D."/>
            <person name="Detter J.C."/>
            <person name="Brambilla E.M."/>
            <person name="Kannan K.P."/>
            <person name="Rohde M."/>
            <person name="Spring S."/>
            <person name="Goker M."/>
            <person name="Woyke T."/>
            <person name="Bristow J."/>
            <person name="Eisen J.A."/>
            <person name="Markowitz V."/>
            <person name="Hugenholtz P."/>
            <person name="Kyrpides N.C."/>
            <person name="Klenk H.P."/>
            <person name="Ivanova N."/>
        </authorList>
    </citation>
    <scope>NUCLEOTIDE SEQUENCE [LARGE SCALE GENOMIC DNA]</scope>
    <source>
        <strain evidence="3">ATCC 23178 / DSM 7489 / JCM 8516 / NBRC 14961 / NCIMB 1423 / VKM B-1433 / Cy l20</strain>
    </source>
</reference>
<dbReference type="Proteomes" id="UP000007487">
    <property type="component" value="Chromosome"/>
</dbReference>
<evidence type="ECO:0000313" key="3">
    <source>
        <dbReference type="Proteomes" id="UP000007487"/>
    </source>
</evidence>
<gene>
    <name evidence="2" type="ordered locus">Celly_2631</name>
</gene>
<dbReference type="SUPFAM" id="SSF53756">
    <property type="entry name" value="UDP-Glycosyltransferase/glycogen phosphorylase"/>
    <property type="match status" value="1"/>
</dbReference>
<dbReference type="AlphaFoldDB" id="F0R9V3"/>
<keyword evidence="2" id="KW-0808">Transferase</keyword>
<dbReference type="Pfam" id="PF00534">
    <property type="entry name" value="Glycos_transf_1"/>
    <property type="match status" value="1"/>
</dbReference>
<protein>
    <submittedName>
        <fullName evidence="2">Glycosyl transferase group 1</fullName>
    </submittedName>
</protein>
<organism evidence="2 3">
    <name type="scientific">Cellulophaga lytica (strain ATCC 23178 / DSM 7489 / JCM 8516 / NBRC 14961 / NCIMB 1423 / VKM B-1433 / Cy l20)</name>
    <dbReference type="NCBI Taxonomy" id="867900"/>
    <lineage>
        <taxon>Bacteria</taxon>
        <taxon>Pseudomonadati</taxon>
        <taxon>Bacteroidota</taxon>
        <taxon>Flavobacteriia</taxon>
        <taxon>Flavobacteriales</taxon>
        <taxon>Flavobacteriaceae</taxon>
        <taxon>Cellulophaga</taxon>
    </lineage>
</organism>
<dbReference type="eggNOG" id="COG0438">
    <property type="taxonomic scope" value="Bacteria"/>
</dbReference>
<dbReference type="KEGG" id="cly:Celly_2631"/>
<feature type="domain" description="Glycosyl transferase family 1" evidence="1">
    <location>
        <begin position="172"/>
        <end position="328"/>
    </location>
</feature>